<gene>
    <name evidence="1" type="ORF">LCGC14_2590490</name>
</gene>
<dbReference type="AlphaFoldDB" id="A0A0F9ABR5"/>
<feature type="non-terminal residue" evidence="1">
    <location>
        <position position="130"/>
    </location>
</feature>
<name>A0A0F9ABR5_9ZZZZ</name>
<evidence type="ECO:0000313" key="1">
    <source>
        <dbReference type="EMBL" id="KKL06994.1"/>
    </source>
</evidence>
<organism evidence="1">
    <name type="scientific">marine sediment metagenome</name>
    <dbReference type="NCBI Taxonomy" id="412755"/>
    <lineage>
        <taxon>unclassified sequences</taxon>
        <taxon>metagenomes</taxon>
        <taxon>ecological metagenomes</taxon>
    </lineage>
</organism>
<sequence>MSYYCIAIGGTGARCLESLVHLCAMGFGPPTLYILFVDPDEAHANIDRAKILIDQYKTCKESLKFKDSTQLFKTNITYSYDENNKPLYTWTPVKEDKSLCKYFNYYSLPKESQDLCNLLYTEDELNMEWD</sequence>
<accession>A0A0F9ABR5</accession>
<dbReference type="EMBL" id="LAZR01043468">
    <property type="protein sequence ID" value="KKL06994.1"/>
    <property type="molecule type" value="Genomic_DNA"/>
</dbReference>
<proteinExistence type="predicted"/>
<reference evidence="1" key="1">
    <citation type="journal article" date="2015" name="Nature">
        <title>Complex archaea that bridge the gap between prokaryotes and eukaryotes.</title>
        <authorList>
            <person name="Spang A."/>
            <person name="Saw J.H."/>
            <person name="Jorgensen S.L."/>
            <person name="Zaremba-Niedzwiedzka K."/>
            <person name="Martijn J."/>
            <person name="Lind A.E."/>
            <person name="van Eijk R."/>
            <person name="Schleper C."/>
            <person name="Guy L."/>
            <person name="Ettema T.J."/>
        </authorList>
    </citation>
    <scope>NUCLEOTIDE SEQUENCE</scope>
</reference>
<comment type="caution">
    <text evidence="1">The sequence shown here is derived from an EMBL/GenBank/DDBJ whole genome shotgun (WGS) entry which is preliminary data.</text>
</comment>
<protein>
    <submittedName>
        <fullName evidence="1">Uncharacterized protein</fullName>
    </submittedName>
</protein>